<feature type="chain" id="PRO_5047048965" description="OmpA-like domain-containing protein" evidence="2">
    <location>
        <begin position="26"/>
        <end position="302"/>
    </location>
</feature>
<protein>
    <recommendedName>
        <fullName evidence="5">OmpA-like domain-containing protein</fullName>
    </recommendedName>
</protein>
<dbReference type="InterPro" id="IPR036737">
    <property type="entry name" value="OmpA-like_sf"/>
</dbReference>
<feature type="compositionally biased region" description="Basic and acidic residues" evidence="1">
    <location>
        <begin position="136"/>
        <end position="153"/>
    </location>
</feature>
<dbReference type="Proteomes" id="UP001501523">
    <property type="component" value="Unassembled WGS sequence"/>
</dbReference>
<evidence type="ECO:0000256" key="2">
    <source>
        <dbReference type="SAM" id="SignalP"/>
    </source>
</evidence>
<evidence type="ECO:0000313" key="4">
    <source>
        <dbReference type="Proteomes" id="UP001501523"/>
    </source>
</evidence>
<evidence type="ECO:0000313" key="3">
    <source>
        <dbReference type="EMBL" id="GAA0714608.1"/>
    </source>
</evidence>
<name>A0ABP3TPI6_9GAMM</name>
<feature type="compositionally biased region" description="Low complexity" evidence="1">
    <location>
        <begin position="154"/>
        <end position="164"/>
    </location>
</feature>
<feature type="region of interest" description="Disordered" evidence="1">
    <location>
        <begin position="136"/>
        <end position="164"/>
    </location>
</feature>
<keyword evidence="4" id="KW-1185">Reference proteome</keyword>
<dbReference type="RefSeq" id="WP_343790159.1">
    <property type="nucleotide sequence ID" value="NZ_BAAAEU010000007.1"/>
</dbReference>
<keyword evidence="2" id="KW-0732">Signal</keyword>
<comment type="caution">
    <text evidence="3">The sequence shown here is derived from an EMBL/GenBank/DDBJ whole genome shotgun (WGS) entry which is preliminary data.</text>
</comment>
<sequence length="302" mass="32072">MSRFHRLSAAALLALCLFGAGSASARNEEYERLSDQFDRLASDPVLGQHATAQMDRARAALADLKDAKRRDREYRAYLAERRIGVARASAEAEQLEQQRDALQRENDRLQLAIARRDAAQARAELERQRLQAQIRTEEAERAQREADAARAEGEQASQAAESARAEVAQAKRMADAQAKAAALAKKEAALAAAISGGTPASADKPAPTAANRSMTLPESVFVSGKAALAAGSSKQIAKAVAFANADPARRVRVDVSAGGDRALAQQRAQALRDALVAAGADAKRVTAVGSAAKAKRVELVIQ</sequence>
<dbReference type="Gene3D" id="3.30.1330.60">
    <property type="entry name" value="OmpA-like domain"/>
    <property type="match status" value="1"/>
</dbReference>
<organism evidence="3 4">
    <name type="scientific">Dokdonella soli</name>
    <dbReference type="NCBI Taxonomy" id="529810"/>
    <lineage>
        <taxon>Bacteria</taxon>
        <taxon>Pseudomonadati</taxon>
        <taxon>Pseudomonadota</taxon>
        <taxon>Gammaproteobacteria</taxon>
        <taxon>Lysobacterales</taxon>
        <taxon>Rhodanobacteraceae</taxon>
        <taxon>Dokdonella</taxon>
    </lineage>
</organism>
<evidence type="ECO:0008006" key="5">
    <source>
        <dbReference type="Google" id="ProtNLM"/>
    </source>
</evidence>
<accession>A0ABP3TPI6</accession>
<feature type="signal peptide" evidence="2">
    <location>
        <begin position="1"/>
        <end position="25"/>
    </location>
</feature>
<gene>
    <name evidence="3" type="ORF">GCM10009105_19340</name>
</gene>
<proteinExistence type="predicted"/>
<dbReference type="SUPFAM" id="SSF103088">
    <property type="entry name" value="OmpA-like"/>
    <property type="match status" value="1"/>
</dbReference>
<reference evidence="4" key="1">
    <citation type="journal article" date="2019" name="Int. J. Syst. Evol. Microbiol.">
        <title>The Global Catalogue of Microorganisms (GCM) 10K type strain sequencing project: providing services to taxonomists for standard genome sequencing and annotation.</title>
        <authorList>
            <consortium name="The Broad Institute Genomics Platform"/>
            <consortium name="The Broad Institute Genome Sequencing Center for Infectious Disease"/>
            <person name="Wu L."/>
            <person name="Ma J."/>
        </authorList>
    </citation>
    <scope>NUCLEOTIDE SEQUENCE [LARGE SCALE GENOMIC DNA]</scope>
    <source>
        <strain evidence="4">JCM 15421</strain>
    </source>
</reference>
<dbReference type="EMBL" id="BAAAEU010000007">
    <property type="protein sequence ID" value="GAA0714608.1"/>
    <property type="molecule type" value="Genomic_DNA"/>
</dbReference>
<evidence type="ECO:0000256" key="1">
    <source>
        <dbReference type="SAM" id="MobiDB-lite"/>
    </source>
</evidence>